<feature type="region of interest" description="Disordered" evidence="6">
    <location>
        <begin position="310"/>
        <end position="380"/>
    </location>
</feature>
<feature type="region of interest" description="Disordered" evidence="6">
    <location>
        <begin position="265"/>
        <end position="291"/>
    </location>
</feature>
<evidence type="ECO:0000256" key="5">
    <source>
        <dbReference type="SAM" id="Coils"/>
    </source>
</evidence>
<accession>A0AAD9K9F9</accession>
<evidence type="ECO:0000256" key="3">
    <source>
        <dbReference type="ARBA" id="ARBA00022833"/>
    </source>
</evidence>
<comment type="caution">
    <text evidence="8">The sequence shown here is derived from an EMBL/GenBank/DDBJ whole genome shotgun (WGS) entry which is preliminary data.</text>
</comment>
<keyword evidence="1" id="KW-0479">Metal-binding</keyword>
<keyword evidence="3" id="KW-0862">Zinc</keyword>
<evidence type="ECO:0000313" key="8">
    <source>
        <dbReference type="EMBL" id="KAK2166925.1"/>
    </source>
</evidence>
<feature type="compositionally biased region" description="Basic and acidic residues" evidence="6">
    <location>
        <begin position="440"/>
        <end position="463"/>
    </location>
</feature>
<feature type="compositionally biased region" description="Basic residues" evidence="6">
    <location>
        <begin position="1120"/>
        <end position="1158"/>
    </location>
</feature>
<feature type="region of interest" description="Disordered" evidence="6">
    <location>
        <begin position="652"/>
        <end position="1257"/>
    </location>
</feature>
<feature type="compositionally biased region" description="Basic and acidic residues" evidence="6">
    <location>
        <begin position="901"/>
        <end position="922"/>
    </location>
</feature>
<name>A0AAD9K9F9_9ANNE</name>
<dbReference type="EMBL" id="JAODUP010000033">
    <property type="protein sequence ID" value="KAK2166925.1"/>
    <property type="molecule type" value="Genomic_DNA"/>
</dbReference>
<dbReference type="GO" id="GO:0008270">
    <property type="term" value="F:zinc ion binding"/>
    <property type="evidence" value="ECO:0007669"/>
    <property type="project" value="UniProtKB-KW"/>
</dbReference>
<feature type="domain" description="C2H2-type" evidence="7">
    <location>
        <begin position="127"/>
        <end position="156"/>
    </location>
</feature>
<keyword evidence="9" id="KW-1185">Reference proteome</keyword>
<evidence type="ECO:0000256" key="1">
    <source>
        <dbReference type="ARBA" id="ARBA00022723"/>
    </source>
</evidence>
<evidence type="ECO:0000256" key="6">
    <source>
        <dbReference type="SAM" id="MobiDB-lite"/>
    </source>
</evidence>
<dbReference type="PROSITE" id="PS00028">
    <property type="entry name" value="ZINC_FINGER_C2H2_1"/>
    <property type="match status" value="1"/>
</dbReference>
<feature type="compositionally biased region" description="Basic residues" evidence="6">
    <location>
        <begin position="659"/>
        <end position="686"/>
    </location>
</feature>
<reference evidence="8" key="1">
    <citation type="journal article" date="2023" name="Mol. Biol. Evol.">
        <title>Third-Generation Sequencing Reveals the Adaptive Role of the Epigenome in Three Deep-Sea Polychaetes.</title>
        <authorList>
            <person name="Perez M."/>
            <person name="Aroh O."/>
            <person name="Sun Y."/>
            <person name="Lan Y."/>
            <person name="Juniper S.K."/>
            <person name="Young C.R."/>
            <person name="Angers B."/>
            <person name="Qian P.Y."/>
        </authorList>
    </citation>
    <scope>NUCLEOTIDE SEQUENCE</scope>
    <source>
        <strain evidence="8">P08H-3</strain>
    </source>
</reference>
<dbReference type="PANTHER" id="PTHR17614">
    <property type="entry name" value="ZINC FINGER-CONTAINING"/>
    <property type="match status" value="1"/>
</dbReference>
<feature type="compositionally biased region" description="Low complexity" evidence="6">
    <location>
        <begin position="1089"/>
        <end position="1114"/>
    </location>
</feature>
<dbReference type="PANTHER" id="PTHR17614:SF14">
    <property type="entry name" value="G PATCH DOMAIN-CONTAINING PROTEIN 8-LIKE ISOFORM X5"/>
    <property type="match status" value="1"/>
</dbReference>
<feature type="compositionally biased region" description="Basic residues" evidence="6">
    <location>
        <begin position="821"/>
        <end position="832"/>
    </location>
</feature>
<feature type="region of interest" description="Disordered" evidence="6">
    <location>
        <begin position="192"/>
        <end position="238"/>
    </location>
</feature>
<feature type="compositionally biased region" description="Acidic residues" evidence="6">
    <location>
        <begin position="1355"/>
        <end position="1371"/>
    </location>
</feature>
<evidence type="ECO:0000256" key="4">
    <source>
        <dbReference type="PROSITE-ProRule" id="PRU00042"/>
    </source>
</evidence>
<feature type="compositionally biased region" description="Basic and acidic residues" evidence="6">
    <location>
        <begin position="791"/>
        <end position="804"/>
    </location>
</feature>
<feature type="compositionally biased region" description="Basic residues" evidence="6">
    <location>
        <begin position="710"/>
        <end position="723"/>
    </location>
</feature>
<keyword evidence="5" id="KW-0175">Coiled coil</keyword>
<feature type="compositionally biased region" description="Basic and acidic residues" evidence="6">
    <location>
        <begin position="1011"/>
        <end position="1028"/>
    </location>
</feature>
<dbReference type="PROSITE" id="PS50157">
    <property type="entry name" value="ZINC_FINGER_C2H2_2"/>
    <property type="match status" value="1"/>
</dbReference>
<feature type="compositionally biased region" description="Basic and acidic residues" evidence="6">
    <location>
        <begin position="1037"/>
        <end position="1047"/>
    </location>
</feature>
<feature type="compositionally biased region" description="Basic residues" evidence="6">
    <location>
        <begin position="751"/>
        <end position="770"/>
    </location>
</feature>
<dbReference type="InterPro" id="IPR013087">
    <property type="entry name" value="Znf_C2H2_type"/>
</dbReference>
<feature type="compositionally biased region" description="Pro residues" evidence="6">
    <location>
        <begin position="336"/>
        <end position="355"/>
    </location>
</feature>
<dbReference type="Proteomes" id="UP001208570">
    <property type="component" value="Unassembled WGS sequence"/>
</dbReference>
<keyword evidence="2 4" id="KW-0863">Zinc-finger</keyword>
<feature type="compositionally biased region" description="Basic and acidic residues" evidence="6">
    <location>
        <begin position="192"/>
        <end position="201"/>
    </location>
</feature>
<feature type="compositionally biased region" description="Low complexity" evidence="6">
    <location>
        <begin position="887"/>
        <end position="897"/>
    </location>
</feature>
<gene>
    <name evidence="8" type="ORF">LSH36_33g00013</name>
</gene>
<feature type="compositionally biased region" description="Basic and acidic residues" evidence="6">
    <location>
        <begin position="724"/>
        <end position="738"/>
    </location>
</feature>
<protein>
    <recommendedName>
        <fullName evidence="7">C2H2-type domain-containing protein</fullName>
    </recommendedName>
</protein>
<feature type="region of interest" description="Disordered" evidence="6">
    <location>
        <begin position="440"/>
        <end position="478"/>
    </location>
</feature>
<feature type="compositionally biased region" description="Low complexity" evidence="6">
    <location>
        <begin position="524"/>
        <end position="548"/>
    </location>
</feature>
<evidence type="ECO:0000313" key="9">
    <source>
        <dbReference type="Proteomes" id="UP001208570"/>
    </source>
</evidence>
<feature type="region of interest" description="Disordered" evidence="6">
    <location>
        <begin position="496"/>
        <end position="573"/>
    </location>
</feature>
<evidence type="ECO:0000256" key="2">
    <source>
        <dbReference type="ARBA" id="ARBA00022771"/>
    </source>
</evidence>
<feature type="compositionally biased region" description="Basic and acidic residues" evidence="6">
    <location>
        <begin position="1070"/>
        <end position="1080"/>
    </location>
</feature>
<feature type="compositionally biased region" description="Polar residues" evidence="6">
    <location>
        <begin position="923"/>
        <end position="933"/>
    </location>
</feature>
<evidence type="ECO:0000259" key="7">
    <source>
        <dbReference type="PROSITE" id="PS50157"/>
    </source>
</evidence>
<feature type="compositionally biased region" description="Basic residues" evidence="6">
    <location>
        <begin position="1050"/>
        <end position="1069"/>
    </location>
</feature>
<feature type="compositionally biased region" description="Basic and acidic residues" evidence="6">
    <location>
        <begin position="1199"/>
        <end position="1216"/>
    </location>
</feature>
<feature type="compositionally biased region" description="Basic and acidic residues" evidence="6">
    <location>
        <begin position="556"/>
        <end position="569"/>
    </location>
</feature>
<feature type="compositionally biased region" description="Basic and acidic residues" evidence="6">
    <location>
        <begin position="362"/>
        <end position="378"/>
    </location>
</feature>
<sequence>MGNQIGNWRSPTARKFGERHLVCRGRLIVCRSGKDVLTSILKMKLFVSRGLDSRVRCLMQLPIKDFSRRYGPWEQLGQLEHAEETTERRRLMECEKENTEELQQKYKENLEKERAKEESLADLRANFYCSLCDKQYAKHTEYDNHINSYDHAHKQRLKELRQKEIGRTLCGKRHKEEKQLEKEMLRINEFAESRIEHRTSSAEDNEESSSNSPKAQIPLNVPLPDSSPPAAKQSSPVISPVVVSSSPIIVTSPVKGSSPIMITEFTSRSDEDDELDESTDDEDGNISVDIPIPPTTVFFNEASYEVPPLPVPLDDITLPPPQTPSPSIDLSDIPCPETPPLPVTPPLPEGPPPPSAIQVHLESPKESPKDITKSEDKTNAVQSAKNGVVSFCLSQKKSAPKKVNSLAAFNSQEQEVSESQRPRLWVRKMKTKLKDLEVAKLEQDVEEKNAKDENGLNDAHEQDTDNGEELYPGSLPAQCRTKPRFEFLTFVKSGETKVQDAGSKGTDTNDDHSENTTTKNGEKQSNGSASTTSQAAGTVTSAAGSSTQSGGGSGDPNDHRNGSSDKKQPSDGMTVQLLTDVDTEVVDGIDIKGTKKLLSFVDVLTANEEKSLQWPAEMIQLTLKSPRICFSCNPLYFDFGLLTGKPPKPCGGTVESVSMHKKKEKRKRRKKHSLGKNKRKKKKKAKEAKNEVAVPENSTVEVNEGETVKKPKKKKKQSKKKKAKVAEKASESEKEASCEKPANNVQETEPKKKKTRKKKRRKAKKPRKSEKHSDESGGGSRTVDNAADQNVDGKVKKSRTRTDGINEGSQSEEAATECQNKVKKTKKYRKRKLASDDNLSSDEELNERVKKSRKKASQKAKGAESLNLDEEKMVAKSERRLKKVKAKVAAAAAAAAANRASVEKVEKGNTSHRSNDALKRLSTDQNTSDGTQSKRARTESKTESMTGQQSARDKSTGAKQDTGRISDFEADEDFVKDGQAAFKSRWDTSSDSELEEELASKLKEKKKSKTHAKDGKERKSRRQSKEEQSFESDTASDSEHLRSDSNHSRYSSRSRSRSRSRSHSYHSHSRSYDSDTDYDHHRSHRSRGYDSYSSDSYYSSRSRSRSYTSYSSYDSDYDRHRRSNSYRSRSRDRRRRRSYSRSSSRSRSRSRSRSYRRSRSYDRDYYKQRRDSPERRYSSSVIKKSDKVKIPPPKPPGPVKKEKPEEVKEEEKGEEKKEEDEDKDKSLNDIASIPTPQMHAPSIPLPPTSLDKSNNFIGPVLPSSHHLAHKMEIPRPEALPPQERFQHIGPDDPLVFKVPPPPPPRGAANNQQTEEEKKPGFEIPMEQQQKYKMLQEQAKKHANRQQRLAIGEDVSSSEDESSKEDEAEGQEVLESQDLGEQVLLEQPRIEASPGMSPGPTLISPHAIPSPQPIPVPISLVPMGHGIAHSVMHSLPQAGAPVMMTASSAPRLIQTALPQMQVAMTPSAAAFQNHLLQPQPRPMPIQIVSAPQPTLVQATPHGHIPVHGGLLGINAHGFGLPSAAFTRAVLPGHMALQPRHIFSLTPGHPQLVATQGLTRIPGTSFVISGNQLLRLQHHPQF</sequence>
<feature type="region of interest" description="Disordered" evidence="6">
    <location>
        <begin position="1274"/>
        <end position="1321"/>
    </location>
</feature>
<dbReference type="InterPro" id="IPR052445">
    <property type="entry name" value="ZnF-G_patch_domain"/>
</dbReference>
<feature type="compositionally biased region" description="Basic and acidic residues" evidence="6">
    <location>
        <begin position="1159"/>
        <end position="1189"/>
    </location>
</feature>
<organism evidence="8 9">
    <name type="scientific">Paralvinella palmiformis</name>
    <dbReference type="NCBI Taxonomy" id="53620"/>
    <lineage>
        <taxon>Eukaryota</taxon>
        <taxon>Metazoa</taxon>
        <taxon>Spiralia</taxon>
        <taxon>Lophotrochozoa</taxon>
        <taxon>Annelida</taxon>
        <taxon>Polychaeta</taxon>
        <taxon>Sedentaria</taxon>
        <taxon>Canalipalpata</taxon>
        <taxon>Terebellida</taxon>
        <taxon>Terebelliformia</taxon>
        <taxon>Alvinellidae</taxon>
        <taxon>Paralvinella</taxon>
    </lineage>
</organism>
<feature type="compositionally biased region" description="Basic and acidic residues" evidence="6">
    <location>
        <begin position="869"/>
        <end position="878"/>
    </location>
</feature>
<feature type="region of interest" description="Disordered" evidence="6">
    <location>
        <begin position="1333"/>
        <end position="1380"/>
    </location>
</feature>
<feature type="compositionally biased region" description="Polar residues" evidence="6">
    <location>
        <begin position="807"/>
        <end position="819"/>
    </location>
</feature>
<feature type="coiled-coil region" evidence="5">
    <location>
        <begin position="82"/>
        <end position="116"/>
    </location>
</feature>
<feature type="compositionally biased region" description="Acidic residues" evidence="6">
    <location>
        <begin position="270"/>
        <end position="284"/>
    </location>
</feature>
<proteinExistence type="predicted"/>
<feature type="compositionally biased region" description="Basic and acidic residues" evidence="6">
    <location>
        <begin position="951"/>
        <end position="967"/>
    </location>
</feature>